<dbReference type="AlphaFoldDB" id="A0A368UZ25"/>
<dbReference type="PROSITE" id="PS51257">
    <property type="entry name" value="PROKAR_LIPOPROTEIN"/>
    <property type="match status" value="1"/>
</dbReference>
<name>A0A368UZ25_9BACT</name>
<comment type="caution">
    <text evidence="1">The sequence shown here is derived from an EMBL/GenBank/DDBJ whole genome shotgun (WGS) entry which is preliminary data.</text>
</comment>
<reference evidence="1 2" key="1">
    <citation type="submission" date="2018-07" db="EMBL/GenBank/DDBJ databases">
        <title>Freshwater and sediment microbial communities from various areas in North America, analyzing microbe dynamics in response to fracking.</title>
        <authorList>
            <person name="Lamendella R."/>
        </authorList>
    </citation>
    <scope>NUCLEOTIDE SEQUENCE [LARGE SCALE GENOMIC DNA]</scope>
    <source>
        <strain evidence="1 2">160A</strain>
    </source>
</reference>
<gene>
    <name evidence="1" type="ORF">DFO77_116108</name>
</gene>
<evidence type="ECO:0000313" key="2">
    <source>
        <dbReference type="Proteomes" id="UP000252733"/>
    </source>
</evidence>
<dbReference type="EMBL" id="QPIZ01000016">
    <property type="protein sequence ID" value="RCW32041.1"/>
    <property type="molecule type" value="Genomic_DNA"/>
</dbReference>
<accession>A0A368UZ25</accession>
<dbReference type="Proteomes" id="UP000252733">
    <property type="component" value="Unassembled WGS sequence"/>
</dbReference>
<sequence>MKSMKFLKTGILVIPIFLMGCQDDDISVNTDSNRRIEIAAPAGDITYQVADLIRDIDNEYVFVDEEGLVNVKYTRDVDIDWESLVNLRDFNDTWTYSPGLLFPINSSVNVDYTEKVQLNHRADVRYDSLNMEWGALSAYLMVPYGTEGNITITIPEVLHDGVPLSYSFYASGNQRIFQITEDLSGKKVIPSQAVDSSYISVVTSLDLSNMVAGDVVLEFSLVDMQPGMAFGYFGQQESARPDEELTLDVFDELEMDDEIELFDFYIDLKVNSEIGVPFDVVAENLRFYDENNSLIDVLEVENSNQIHLALPSAVYGNPIGASETSFHISKSNSANIVEIANSYPRRVLFDVTSFSNPDGETQASNFMGPSNVLQGEMDIVAPLWFRTSSDYLRTDTIDFDFNDILGEDSDDAREVESATIWFDFYSKIPVDISSAAWVVDAEGNKIGNLFGDAENGESIHIVKAGVPDSESGRVQNPTHTEFEIVVTQDQINDYLDQNAMNIMLETKFFTDGEEFVKIYDDMSFKADVSFEAAGKMPSF</sequence>
<organism evidence="1 2">
    <name type="scientific">Marinilabilia salmonicolor</name>
    <dbReference type="NCBI Taxonomy" id="989"/>
    <lineage>
        <taxon>Bacteria</taxon>
        <taxon>Pseudomonadati</taxon>
        <taxon>Bacteroidota</taxon>
        <taxon>Bacteroidia</taxon>
        <taxon>Marinilabiliales</taxon>
        <taxon>Marinilabiliaceae</taxon>
        <taxon>Marinilabilia</taxon>
    </lineage>
</organism>
<keyword evidence="2" id="KW-1185">Reference proteome</keyword>
<dbReference type="RefSeq" id="WP_258861620.1">
    <property type="nucleotide sequence ID" value="NZ_QPIZ01000016.1"/>
</dbReference>
<evidence type="ECO:0000313" key="1">
    <source>
        <dbReference type="EMBL" id="RCW32041.1"/>
    </source>
</evidence>
<proteinExistence type="predicted"/>
<protein>
    <submittedName>
        <fullName evidence="1">Uncharacterized protein</fullName>
    </submittedName>
</protein>